<proteinExistence type="inferred from homology"/>
<keyword evidence="2 5" id="KW-0808">Transferase</keyword>
<gene>
    <name evidence="9" type="ORF">UW30_C0002G0013</name>
</gene>
<evidence type="ECO:0000256" key="6">
    <source>
        <dbReference type="PIRSR" id="PIRSR016262-1"/>
    </source>
</evidence>
<name>A0A0G1JDP4_9BACT</name>
<dbReference type="STRING" id="1618647.UW30_C0002G0013"/>
<evidence type="ECO:0000256" key="5">
    <source>
        <dbReference type="PIRNR" id="PIRNR016262"/>
    </source>
</evidence>
<dbReference type="GO" id="GO:0033819">
    <property type="term" value="F:lipoyl(octanoyl) transferase activity"/>
    <property type="evidence" value="ECO:0007669"/>
    <property type="project" value="UniProtKB-EC"/>
</dbReference>
<accession>A0A0G1JDP4</accession>
<evidence type="ECO:0000256" key="4">
    <source>
        <dbReference type="ARBA" id="ARBA00024732"/>
    </source>
</evidence>
<organism evidence="9 10">
    <name type="scientific">Candidatus Giovannonibacteria bacterium GW2011_GWA2_44_13b</name>
    <dbReference type="NCBI Taxonomy" id="1618647"/>
    <lineage>
        <taxon>Bacteria</taxon>
        <taxon>Candidatus Giovannoniibacteriota</taxon>
    </lineage>
</organism>
<dbReference type="PIRSF" id="PIRSF016262">
    <property type="entry name" value="LPLase"/>
    <property type="match status" value="1"/>
</dbReference>
<comment type="function">
    <text evidence="4 5">Catalyzes the transfer of endogenously produced octanoic acid from octanoyl-acyl-carrier-protein onto the lipoyl domains of lipoate-dependent enzymes. Lipoyl-ACP can also act as a substrate although octanoyl-ACP is likely to be the physiological substrate.</text>
</comment>
<dbReference type="PROSITE" id="PS51733">
    <property type="entry name" value="BPL_LPL_CATALYTIC"/>
    <property type="match status" value="1"/>
</dbReference>
<dbReference type="SUPFAM" id="SSF55681">
    <property type="entry name" value="Class II aaRS and biotin synthetases"/>
    <property type="match status" value="1"/>
</dbReference>
<dbReference type="Pfam" id="PF21948">
    <property type="entry name" value="LplA-B_cat"/>
    <property type="match status" value="1"/>
</dbReference>
<dbReference type="Gene3D" id="3.30.930.10">
    <property type="entry name" value="Bira Bifunctional Protein, Domain 2"/>
    <property type="match status" value="1"/>
</dbReference>
<dbReference type="PANTHER" id="PTHR10993">
    <property type="entry name" value="OCTANOYLTRANSFERASE"/>
    <property type="match status" value="1"/>
</dbReference>
<feature type="domain" description="BPL/LPL catalytic" evidence="8">
    <location>
        <begin position="30"/>
        <end position="217"/>
    </location>
</feature>
<dbReference type="GO" id="GO:0009249">
    <property type="term" value="P:protein lipoylation"/>
    <property type="evidence" value="ECO:0007669"/>
    <property type="project" value="InterPro"/>
</dbReference>
<evidence type="ECO:0000256" key="3">
    <source>
        <dbReference type="ARBA" id="ARBA00023315"/>
    </source>
</evidence>
<dbReference type="InterPro" id="IPR045864">
    <property type="entry name" value="aa-tRNA-synth_II/BPL/LPL"/>
</dbReference>
<dbReference type="AlphaFoldDB" id="A0A0G1JDP4"/>
<dbReference type="EC" id="2.3.1.181" evidence="5"/>
<feature type="site" description="Lowers pKa of active site Cys" evidence="7">
    <location>
        <position position="141"/>
    </location>
</feature>
<evidence type="ECO:0000259" key="8">
    <source>
        <dbReference type="PROSITE" id="PS51733"/>
    </source>
</evidence>
<feature type="active site" description="Acyl-thioester intermediate" evidence="6">
    <location>
        <position position="175"/>
    </location>
</feature>
<dbReference type="Proteomes" id="UP000034736">
    <property type="component" value="Unassembled WGS sequence"/>
</dbReference>
<comment type="pathway">
    <text evidence="1 5">Protein modification; protein lipoylation via endogenous pathway; protein N(6)-(lipoyl)lysine from octanoyl-[acyl-carrier-protein]: step 1/2.</text>
</comment>
<dbReference type="NCBIfam" id="TIGR00214">
    <property type="entry name" value="lipB"/>
    <property type="match status" value="1"/>
</dbReference>
<reference evidence="9 10" key="1">
    <citation type="journal article" date="2015" name="Nature">
        <title>rRNA introns, odd ribosomes, and small enigmatic genomes across a large radiation of phyla.</title>
        <authorList>
            <person name="Brown C.T."/>
            <person name="Hug L.A."/>
            <person name="Thomas B.C."/>
            <person name="Sharon I."/>
            <person name="Castelle C.J."/>
            <person name="Singh A."/>
            <person name="Wilkins M.J."/>
            <person name="Williams K.H."/>
            <person name="Banfield J.F."/>
        </authorList>
    </citation>
    <scope>NUCLEOTIDE SEQUENCE [LARGE SCALE GENOMIC DNA]</scope>
</reference>
<dbReference type="InterPro" id="IPR000544">
    <property type="entry name" value="Octanoyltransferase"/>
</dbReference>
<evidence type="ECO:0000256" key="2">
    <source>
        <dbReference type="ARBA" id="ARBA00022679"/>
    </source>
</evidence>
<comment type="caution">
    <text evidence="9">The sequence shown here is derived from an EMBL/GenBank/DDBJ whole genome shotgun (WGS) entry which is preliminary data.</text>
</comment>
<sequence length="220" mass="24944">MLVEMIDLTGLPINKTLDVQDRCWAERVYRDTTDKLIFAEHEPVYTAGVAAGQNLELLKKCFKKPLWDLPCQYIITQRGGLATYQGPGILSVYCVFKIPDFNPQKFNDILLSSAEEVLNFFDISSRRGVKNPGLYIGEDKKIVSVGLKYSRGVTRFGMALSVEPDPFYLRSLIPCGFEGVRLTSLKEEVGRELDDLERVTIRAILLLKISELFEKITRSD</sequence>
<evidence type="ECO:0000256" key="7">
    <source>
        <dbReference type="PIRSR" id="PIRSR016262-3"/>
    </source>
</evidence>
<evidence type="ECO:0000313" key="9">
    <source>
        <dbReference type="EMBL" id="KKT42102.1"/>
    </source>
</evidence>
<comment type="similarity">
    <text evidence="5">Belongs to the LipB family.</text>
</comment>
<evidence type="ECO:0000313" key="10">
    <source>
        <dbReference type="Proteomes" id="UP000034736"/>
    </source>
</evidence>
<dbReference type="UniPathway" id="UPA00538">
    <property type="reaction ID" value="UER00592"/>
</dbReference>
<evidence type="ECO:0000256" key="1">
    <source>
        <dbReference type="ARBA" id="ARBA00004821"/>
    </source>
</evidence>
<comment type="catalytic activity">
    <reaction evidence="5">
        <text>octanoyl-[ACP] + L-lysyl-[protein] = N(6)-octanoyl-L-lysyl-[protein] + holo-[ACP] + H(+)</text>
        <dbReference type="Rhea" id="RHEA:17665"/>
        <dbReference type="Rhea" id="RHEA-COMP:9636"/>
        <dbReference type="Rhea" id="RHEA-COMP:9685"/>
        <dbReference type="Rhea" id="RHEA-COMP:9752"/>
        <dbReference type="Rhea" id="RHEA-COMP:9928"/>
        <dbReference type="ChEBI" id="CHEBI:15378"/>
        <dbReference type="ChEBI" id="CHEBI:29969"/>
        <dbReference type="ChEBI" id="CHEBI:64479"/>
        <dbReference type="ChEBI" id="CHEBI:78463"/>
        <dbReference type="ChEBI" id="CHEBI:78809"/>
        <dbReference type="EC" id="2.3.1.181"/>
    </reaction>
</comment>
<keyword evidence="3 5" id="KW-0012">Acyltransferase</keyword>
<dbReference type="PANTHER" id="PTHR10993:SF7">
    <property type="entry name" value="LIPOYLTRANSFERASE 2, MITOCHONDRIAL-RELATED"/>
    <property type="match status" value="1"/>
</dbReference>
<protein>
    <recommendedName>
        <fullName evidence="5">Octanoyltransferase</fullName>
        <ecNumber evidence="5">2.3.1.181</ecNumber>
    </recommendedName>
</protein>
<dbReference type="EMBL" id="LCHU01000002">
    <property type="protein sequence ID" value="KKT42102.1"/>
    <property type="molecule type" value="Genomic_DNA"/>
</dbReference>
<dbReference type="InterPro" id="IPR004143">
    <property type="entry name" value="BPL_LPL_catalytic"/>
</dbReference>